<comment type="catalytic activity">
    <reaction evidence="1 10 11">
        <text>ATP-dependent breakage, passage and rejoining of double-stranded DNA.</text>
        <dbReference type="EC" id="5.6.2.2"/>
    </reaction>
</comment>
<evidence type="ECO:0000256" key="9">
    <source>
        <dbReference type="ARBA" id="ARBA00023235"/>
    </source>
</evidence>
<name>A0A4Q7UQA9_PSEST</name>
<keyword evidence="6 10" id="KW-0067">ATP-binding</keyword>
<dbReference type="PROSITE" id="PS52040">
    <property type="entry name" value="TOPO_IIA"/>
    <property type="match status" value="1"/>
</dbReference>
<comment type="similarity">
    <text evidence="3 10">Belongs to the type II topoisomerase GyrA/ParC subunit family.</text>
</comment>
<reference evidence="14 15" key="1">
    <citation type="submission" date="2019-02" db="EMBL/GenBank/DDBJ databases">
        <title>Sequencing the genomes of 1000 actinobacteria strains.</title>
        <authorList>
            <person name="Klenk H.-P."/>
        </authorList>
    </citation>
    <scope>NUCLEOTIDE SEQUENCE [LARGE SCALE GENOMIC DNA]</scope>
    <source>
        <strain evidence="14 15">DSM 45779</strain>
    </source>
</reference>
<dbReference type="InterPro" id="IPR013757">
    <property type="entry name" value="Topo_IIA_A_a_sf"/>
</dbReference>
<evidence type="ECO:0000256" key="8">
    <source>
        <dbReference type="ARBA" id="ARBA00023125"/>
    </source>
</evidence>
<comment type="caution">
    <text evidence="14">The sequence shown here is derived from an EMBL/GenBank/DDBJ whole genome shotgun (WGS) entry which is preliminary data.</text>
</comment>
<dbReference type="NCBIfam" id="NF004043">
    <property type="entry name" value="PRK05560.1"/>
    <property type="match status" value="1"/>
</dbReference>
<dbReference type="SMART" id="SM00434">
    <property type="entry name" value="TOP4c"/>
    <property type="match status" value="1"/>
</dbReference>
<dbReference type="GO" id="GO:0009330">
    <property type="term" value="C:DNA topoisomerase type II (double strand cut, ATP-hydrolyzing) complex"/>
    <property type="evidence" value="ECO:0007669"/>
    <property type="project" value="TreeGrafter"/>
</dbReference>
<dbReference type="CDD" id="cd00187">
    <property type="entry name" value="TOP4c"/>
    <property type="match status" value="1"/>
</dbReference>
<protein>
    <recommendedName>
        <fullName evidence="10">DNA gyrase subunit A</fullName>
        <ecNumber evidence="10">5.6.2.2</ecNumber>
    </recommendedName>
</protein>
<dbReference type="FunFam" id="2.120.10.90:FF:000001">
    <property type="entry name" value="DNA gyrase subunit A"/>
    <property type="match status" value="1"/>
</dbReference>
<dbReference type="Pfam" id="PF00521">
    <property type="entry name" value="DNA_topoisoIV"/>
    <property type="match status" value="1"/>
</dbReference>
<dbReference type="FunFam" id="1.10.268.10:FF:000001">
    <property type="entry name" value="DNA gyrase subunit A"/>
    <property type="match status" value="1"/>
</dbReference>
<sequence>MTDTMDPPGTTTDAGGGDRIEPVDIQQEMQRSYIEYAMSVIVGRALPLVEDGLKPVHRRVLYSMGENGFRPDRSYVKCARVVGEVMGNYHPHGDSSIYDALVRLAQPWSMRYPLIDGQGNFGSRGNDPAAAMRYTECRLSPLAMAMLQDIEEDTVGFTDNYDGKTQEPDVLPSRVPNLLINGSSGIAVGMATNIPPHNLREVGEGIIWALDNYECSDEELLEALMARIKGPDFPTAGLIVGRDGIESAYRTGRGSVRMRAVVEVEEDAKGRTTIVVTELPYQVNPDNLVESVAGMVRDGKMSGISEINDESSDRIGMRIVFTLKRDAVAKVVLNNLYKHSQLQYSFGVNMLAIVDGVPRTLRLDQVVRNYVRHQIDVIVRRTRFRLRKAEERAHILRGLVKALDALDEVIALIRSSQTVDIARTGLISLLEIDEIQAQAILDMQLRRLAALERQKIIDELAEIEAYIADLEDILARPERQRQIVRDELTEIIEKHGDERRTRLVADDGEVADEDLIAVEDVVVTITETGYAKRTKTDLYRAQKRGGKGVQGAALKQDDIVAHFFVCSTHDWMLFFTNKGRVYRLKAYELPEANRSARGQHLANLLAFQPDEHVAQVMQIKDYTARPYLVLATRNGLVKKSKLTDFDSNRTGGLIGINLRDDDELVGAVLCSGDDDLLLVSAEGQSIRFTATDDALRPMGRATSGVLGMRFNTGDRLLALSVIRPDTFLLVATAGGYAKRTPIEDYPVQGRGGKGVLTLQYDRRRGTLVGALIVGIDDELYAITSTGGVIRTSAREVRKAGRQTKGVRLMNLGENSTLLSVARNAEETAEDPGLIG</sequence>
<dbReference type="PANTHER" id="PTHR43493:SF5">
    <property type="entry name" value="DNA GYRASE SUBUNIT A, CHLOROPLASTIC_MITOCHONDRIAL"/>
    <property type="match status" value="1"/>
</dbReference>
<keyword evidence="15" id="KW-1185">Reference proteome</keyword>
<dbReference type="Gene3D" id="3.90.199.10">
    <property type="entry name" value="Topoisomerase II, domain 5"/>
    <property type="match status" value="1"/>
</dbReference>
<comment type="miscellaneous">
    <text evidence="10">Few gyrases are as efficient as E.coli at forming negative supercoils. Not all organisms have 2 type II topoisomerases; in organisms with a single type II topoisomerase this enzyme also has to decatenate newly replicated chromosomes.</text>
</comment>
<evidence type="ECO:0000256" key="12">
    <source>
        <dbReference type="SAM" id="MobiDB-lite"/>
    </source>
</evidence>
<evidence type="ECO:0000256" key="6">
    <source>
        <dbReference type="ARBA" id="ARBA00022840"/>
    </source>
</evidence>
<dbReference type="NCBIfam" id="TIGR01063">
    <property type="entry name" value="gyrA"/>
    <property type="match status" value="1"/>
</dbReference>
<dbReference type="FunFam" id="3.90.199.10:FF:000001">
    <property type="entry name" value="DNA gyrase subunit A"/>
    <property type="match status" value="1"/>
</dbReference>
<dbReference type="InterPro" id="IPR013758">
    <property type="entry name" value="Topo_IIA_A/C_ab"/>
</dbReference>
<evidence type="ECO:0000256" key="10">
    <source>
        <dbReference type="HAMAP-Rule" id="MF_01897"/>
    </source>
</evidence>
<dbReference type="NCBIfam" id="NF004044">
    <property type="entry name" value="PRK05561.1"/>
    <property type="match status" value="1"/>
</dbReference>
<dbReference type="Gene3D" id="1.10.268.10">
    <property type="entry name" value="Topoisomerase, domain 3"/>
    <property type="match status" value="1"/>
</dbReference>
<dbReference type="InterPro" id="IPR013760">
    <property type="entry name" value="Topo_IIA-like_dom_sf"/>
</dbReference>
<evidence type="ECO:0000256" key="1">
    <source>
        <dbReference type="ARBA" id="ARBA00000185"/>
    </source>
</evidence>
<comment type="subcellular location">
    <subcellularLocation>
        <location evidence="2 10">Cytoplasm</location>
    </subcellularLocation>
</comment>
<evidence type="ECO:0000256" key="5">
    <source>
        <dbReference type="ARBA" id="ARBA00022741"/>
    </source>
</evidence>
<evidence type="ECO:0000256" key="7">
    <source>
        <dbReference type="ARBA" id="ARBA00023029"/>
    </source>
</evidence>
<dbReference type="AlphaFoldDB" id="A0A4Q7UQA9"/>
<dbReference type="GO" id="GO:0003677">
    <property type="term" value="F:DNA binding"/>
    <property type="evidence" value="ECO:0007669"/>
    <property type="project" value="UniProtKB-UniRule"/>
</dbReference>
<dbReference type="InterPro" id="IPR006691">
    <property type="entry name" value="GyrA/parC_rep"/>
</dbReference>
<evidence type="ECO:0000256" key="11">
    <source>
        <dbReference type="PROSITE-ProRule" id="PRU01384"/>
    </source>
</evidence>
<evidence type="ECO:0000256" key="4">
    <source>
        <dbReference type="ARBA" id="ARBA00022490"/>
    </source>
</evidence>
<dbReference type="HAMAP" id="MF_01897">
    <property type="entry name" value="GyrA"/>
    <property type="match status" value="1"/>
</dbReference>
<dbReference type="PANTHER" id="PTHR43493">
    <property type="entry name" value="DNA GYRASE/TOPOISOMERASE SUBUNIT A"/>
    <property type="match status" value="1"/>
</dbReference>
<dbReference type="GO" id="GO:0005694">
    <property type="term" value="C:chromosome"/>
    <property type="evidence" value="ECO:0007669"/>
    <property type="project" value="InterPro"/>
</dbReference>
<organism evidence="14 15">
    <name type="scientific">Pseudonocardia sediminis</name>
    <dbReference type="NCBI Taxonomy" id="1397368"/>
    <lineage>
        <taxon>Bacteria</taxon>
        <taxon>Bacillati</taxon>
        <taxon>Actinomycetota</taxon>
        <taxon>Actinomycetes</taxon>
        <taxon>Pseudonocardiales</taxon>
        <taxon>Pseudonocardiaceae</taxon>
        <taxon>Pseudonocardia</taxon>
    </lineage>
</organism>
<dbReference type="SUPFAM" id="SSF101904">
    <property type="entry name" value="GyrA/ParC C-terminal domain-like"/>
    <property type="match status" value="1"/>
</dbReference>
<evidence type="ECO:0000256" key="3">
    <source>
        <dbReference type="ARBA" id="ARBA00008263"/>
    </source>
</evidence>
<dbReference type="InterPro" id="IPR005743">
    <property type="entry name" value="GyrA"/>
</dbReference>
<evidence type="ECO:0000259" key="13">
    <source>
        <dbReference type="PROSITE" id="PS52040"/>
    </source>
</evidence>
<evidence type="ECO:0000313" key="15">
    <source>
        <dbReference type="Proteomes" id="UP000291591"/>
    </source>
</evidence>
<keyword evidence="5 10" id="KW-0547">Nucleotide-binding</keyword>
<keyword evidence="9 10" id="KW-0413">Isomerase</keyword>
<dbReference type="SUPFAM" id="SSF56719">
    <property type="entry name" value="Type II DNA topoisomerase"/>
    <property type="match status" value="1"/>
</dbReference>
<dbReference type="Gene3D" id="2.120.10.90">
    <property type="entry name" value="DNA gyrase/topoisomerase IV, subunit A, C-terminal"/>
    <property type="match status" value="1"/>
</dbReference>
<proteinExistence type="inferred from homology"/>
<dbReference type="GO" id="GO:0034335">
    <property type="term" value="F:DNA negative supercoiling activity"/>
    <property type="evidence" value="ECO:0007669"/>
    <property type="project" value="UniProtKB-ARBA"/>
</dbReference>
<keyword evidence="7 10" id="KW-0799">Topoisomerase</keyword>
<feature type="short sequence motif" description="GyrA-box" evidence="10">
    <location>
        <begin position="542"/>
        <end position="548"/>
    </location>
</feature>
<feature type="compositionally biased region" description="Low complexity" evidence="12">
    <location>
        <begin position="1"/>
        <end position="13"/>
    </location>
</feature>
<dbReference type="Proteomes" id="UP000291591">
    <property type="component" value="Unassembled WGS sequence"/>
</dbReference>
<keyword evidence="8 10" id="KW-0238">DNA-binding</keyword>
<gene>
    <name evidence="10" type="primary">gyrA</name>
    <name evidence="14" type="ORF">EV383_0031</name>
</gene>
<dbReference type="Gene3D" id="3.30.1360.40">
    <property type="match status" value="1"/>
</dbReference>
<feature type="domain" description="Topo IIA-type catalytic" evidence="13">
    <location>
        <begin position="46"/>
        <end position="515"/>
    </location>
</feature>
<comment type="function">
    <text evidence="10">A type II topoisomerase that negatively supercoils closed circular double-stranded (ds) DNA in an ATP-dependent manner to modulate DNA topology and maintain chromosomes in an underwound state. Negative supercoiling favors strand separation, and DNA replication, transcription, recombination and repair, all of which involve strand separation. Also able to catalyze the interconversion of other topological isomers of dsDNA rings, including catenanes and knotted rings. Type II topoisomerases break and join 2 DNA strands simultaneously in an ATP-dependent manner.</text>
</comment>
<dbReference type="FunFam" id="3.30.1360.40:FF:000008">
    <property type="entry name" value="DNA topoisomerase (ATP-hydrolyzing)"/>
    <property type="match status" value="1"/>
</dbReference>
<dbReference type="GO" id="GO:0005524">
    <property type="term" value="F:ATP binding"/>
    <property type="evidence" value="ECO:0007669"/>
    <property type="project" value="UniProtKB-UniRule"/>
</dbReference>
<feature type="region of interest" description="Disordered" evidence="12">
    <location>
        <begin position="1"/>
        <end position="21"/>
    </location>
</feature>
<dbReference type="EMBL" id="SHKL01000001">
    <property type="protein sequence ID" value="RZT83234.1"/>
    <property type="molecule type" value="Genomic_DNA"/>
</dbReference>
<dbReference type="GO" id="GO:0006265">
    <property type="term" value="P:DNA topological change"/>
    <property type="evidence" value="ECO:0007669"/>
    <property type="project" value="UniProtKB-UniRule"/>
</dbReference>
<dbReference type="InterPro" id="IPR050220">
    <property type="entry name" value="Type_II_DNA_Topoisomerases"/>
</dbReference>
<accession>A0A4Q7UQA9</accession>
<keyword evidence="4 10" id="KW-0963">Cytoplasm</keyword>
<dbReference type="GO" id="GO:0005737">
    <property type="term" value="C:cytoplasm"/>
    <property type="evidence" value="ECO:0007669"/>
    <property type="project" value="UniProtKB-SubCell"/>
</dbReference>
<dbReference type="EC" id="5.6.2.2" evidence="10"/>
<evidence type="ECO:0000313" key="14">
    <source>
        <dbReference type="EMBL" id="RZT83234.1"/>
    </source>
</evidence>
<comment type="subunit">
    <text evidence="10">Heterotetramer, composed of two GyrA and two GyrB chains. In the heterotetramer, GyrA contains the active site tyrosine that forms a transient covalent intermediate with DNA, while GyrB binds cofactors and catalyzes ATP hydrolysis.</text>
</comment>
<dbReference type="InterPro" id="IPR002205">
    <property type="entry name" value="Topo_IIA_dom_A"/>
</dbReference>
<evidence type="ECO:0000256" key="2">
    <source>
        <dbReference type="ARBA" id="ARBA00004496"/>
    </source>
</evidence>
<dbReference type="InterPro" id="IPR035516">
    <property type="entry name" value="Gyrase/topoIV_suA_C"/>
</dbReference>
<dbReference type="Pfam" id="PF03989">
    <property type="entry name" value="DNA_gyraseA_C"/>
    <property type="match status" value="6"/>
</dbReference>
<dbReference type="GO" id="GO:0006261">
    <property type="term" value="P:DNA-templated DNA replication"/>
    <property type="evidence" value="ECO:0007669"/>
    <property type="project" value="UniProtKB-UniRule"/>
</dbReference>
<feature type="active site" description="O-(5'-phospho-DNA)-tyrosine intermediate" evidence="10 11">
    <location>
        <position position="134"/>
    </location>
</feature>